<dbReference type="EMBL" id="ANOG01000181">
    <property type="protein sequence ID" value="EMI21875.1"/>
    <property type="molecule type" value="Genomic_DNA"/>
</dbReference>
<dbReference type="PATRIC" id="fig|1265738.3.peg.1201"/>
<accession>M5RRG3</accession>
<gene>
    <name evidence="1" type="ORF">RMSM_01204</name>
</gene>
<evidence type="ECO:0000313" key="2">
    <source>
        <dbReference type="Proteomes" id="UP000011991"/>
    </source>
</evidence>
<protein>
    <submittedName>
        <fullName evidence="1">Uncharacterized protein</fullName>
    </submittedName>
</protein>
<keyword evidence="2" id="KW-1185">Reference proteome</keyword>
<dbReference type="Proteomes" id="UP000011991">
    <property type="component" value="Unassembled WGS sequence"/>
</dbReference>
<dbReference type="AlphaFoldDB" id="M5RRG3"/>
<proteinExistence type="predicted"/>
<organism evidence="1 2">
    <name type="scientific">Rhodopirellula maiorica SM1</name>
    <dbReference type="NCBI Taxonomy" id="1265738"/>
    <lineage>
        <taxon>Bacteria</taxon>
        <taxon>Pseudomonadati</taxon>
        <taxon>Planctomycetota</taxon>
        <taxon>Planctomycetia</taxon>
        <taxon>Pirellulales</taxon>
        <taxon>Pirellulaceae</taxon>
        <taxon>Novipirellula</taxon>
    </lineage>
</organism>
<comment type="caution">
    <text evidence="1">The sequence shown here is derived from an EMBL/GenBank/DDBJ whole genome shotgun (WGS) entry which is preliminary data.</text>
</comment>
<evidence type="ECO:0000313" key="1">
    <source>
        <dbReference type="EMBL" id="EMI21875.1"/>
    </source>
</evidence>
<name>M5RRG3_9BACT</name>
<sequence>MRSIVAQPLVGQYSKGYGTRSIRESFATQAQCKNQVVHTSGGNVLR</sequence>
<reference evidence="1 2" key="1">
    <citation type="journal article" date="2013" name="Mar. Genomics">
        <title>Expression of sulfatases in Rhodopirellula baltica and the diversity of sulfatases in the genus Rhodopirellula.</title>
        <authorList>
            <person name="Wegner C.E."/>
            <person name="Richter-Heitmann T."/>
            <person name="Klindworth A."/>
            <person name="Klockow C."/>
            <person name="Richter M."/>
            <person name="Achstetter T."/>
            <person name="Glockner F.O."/>
            <person name="Harder J."/>
        </authorList>
    </citation>
    <scope>NUCLEOTIDE SEQUENCE [LARGE SCALE GENOMIC DNA]</scope>
    <source>
        <strain evidence="1 2">SM1</strain>
    </source>
</reference>